<organism evidence="2 3">
    <name type="scientific">Savagea serpentis</name>
    <dbReference type="NCBI Taxonomy" id="2785297"/>
    <lineage>
        <taxon>Bacteria</taxon>
        <taxon>Bacillati</taxon>
        <taxon>Bacillota</taxon>
        <taxon>Bacilli</taxon>
        <taxon>Bacillales</taxon>
        <taxon>Caryophanaceae</taxon>
        <taxon>Savagea</taxon>
    </lineage>
</organism>
<name>A0A8J7G7U0_9BACL</name>
<accession>A0A8J7G7U0</accession>
<keyword evidence="1" id="KW-1133">Transmembrane helix</keyword>
<proteinExistence type="predicted"/>
<evidence type="ECO:0000313" key="2">
    <source>
        <dbReference type="EMBL" id="MBF4500778.1"/>
    </source>
</evidence>
<gene>
    <name evidence="2" type="ORF">IRY55_05310</name>
</gene>
<evidence type="ECO:0000313" key="3">
    <source>
        <dbReference type="Proteomes" id="UP000622653"/>
    </source>
</evidence>
<protein>
    <submittedName>
        <fullName evidence="2">Uncharacterized protein</fullName>
    </submittedName>
</protein>
<reference evidence="2" key="1">
    <citation type="submission" date="2020-11" db="EMBL/GenBank/DDBJ databases">
        <title>Multidrug resistant novel bacterium Savagea serpentis sp. nov., isolated from the scats of a vine snake (Ahaetulla nasuta).</title>
        <authorList>
            <person name="Venkata Ramana V."/>
            <person name="Vikas Patil S."/>
            <person name="Yogita Lugani V."/>
        </authorList>
    </citation>
    <scope>NUCLEOTIDE SEQUENCE</scope>
    <source>
        <strain evidence="2">SN6</strain>
    </source>
</reference>
<keyword evidence="3" id="KW-1185">Reference proteome</keyword>
<dbReference type="AlphaFoldDB" id="A0A8J7G7U0"/>
<sequence>MKRLSLFFLLMLSFSIIFVPLIFIDSGIIFFMDNSYSSTWSLIVFLLIFYFFDFLFGFVTDAILTAIQALRRRPESFWLTFLVDTVTSFSIVVVLESLTNNVHLTTGTAAGIALAHSLLFYLVASSEVSIKSKKVPIDPHIAKEIQSLLREVDVGTCVDILHEKYPHIPLQDLQKATLWIYNEMQKNAPPK</sequence>
<feature type="transmembrane region" description="Helical" evidence="1">
    <location>
        <begin position="76"/>
        <end position="95"/>
    </location>
</feature>
<dbReference type="EMBL" id="JADKPV010000001">
    <property type="protein sequence ID" value="MBF4500778.1"/>
    <property type="molecule type" value="Genomic_DNA"/>
</dbReference>
<evidence type="ECO:0000256" key="1">
    <source>
        <dbReference type="SAM" id="Phobius"/>
    </source>
</evidence>
<keyword evidence="1" id="KW-0812">Transmembrane</keyword>
<keyword evidence="1" id="KW-0472">Membrane</keyword>
<dbReference type="RefSeq" id="WP_194562200.1">
    <property type="nucleotide sequence ID" value="NZ_JADKPV010000001.1"/>
</dbReference>
<feature type="transmembrane region" description="Helical" evidence="1">
    <location>
        <begin position="7"/>
        <end position="32"/>
    </location>
</feature>
<dbReference type="InterPro" id="IPR025912">
    <property type="entry name" value="YrvL"/>
</dbReference>
<comment type="caution">
    <text evidence="2">The sequence shown here is derived from an EMBL/GenBank/DDBJ whole genome shotgun (WGS) entry which is preliminary data.</text>
</comment>
<dbReference type="Proteomes" id="UP000622653">
    <property type="component" value="Unassembled WGS sequence"/>
</dbReference>
<feature type="transmembrane region" description="Helical" evidence="1">
    <location>
        <begin position="101"/>
        <end position="124"/>
    </location>
</feature>
<dbReference type="Pfam" id="PF14184">
    <property type="entry name" value="YrvL"/>
    <property type="match status" value="1"/>
</dbReference>
<feature type="transmembrane region" description="Helical" evidence="1">
    <location>
        <begin position="38"/>
        <end position="64"/>
    </location>
</feature>